<feature type="transmembrane region" description="Helical" evidence="1">
    <location>
        <begin position="36"/>
        <end position="53"/>
    </location>
</feature>
<sequence length="97" mass="11211">MKRKLPGIIILQSGKPTIEIEGKIYSLKRTYRRLQVAYQVAFCILAVLMILFLPDYLPFPFFVSLGIMILAVLLLWFLLPFLLGLFMPKKSSAYIEK</sequence>
<keyword evidence="1" id="KW-0812">Transmembrane</keyword>
<dbReference type="RefSeq" id="WP_118277724.1">
    <property type="nucleotide sequence ID" value="NZ_AP019695.1"/>
</dbReference>
<organism evidence="2 3">
    <name type="scientific">Amedibacterium intestinale</name>
    <dbReference type="NCBI Taxonomy" id="2583452"/>
    <lineage>
        <taxon>Bacteria</taxon>
        <taxon>Bacillati</taxon>
        <taxon>Bacillota</taxon>
        <taxon>Erysipelotrichia</taxon>
        <taxon>Erysipelotrichales</taxon>
        <taxon>Erysipelotrichaceae</taxon>
        <taxon>Amedibacterium</taxon>
    </lineage>
</organism>
<keyword evidence="3" id="KW-1185">Reference proteome</keyword>
<evidence type="ECO:0000313" key="2">
    <source>
        <dbReference type="EMBL" id="BBK22021.1"/>
    </source>
</evidence>
<dbReference type="KEGG" id="aarg:Aargi30884_09240"/>
<reference evidence="3" key="1">
    <citation type="submission" date="2019-05" db="EMBL/GenBank/DDBJ databases">
        <title>Complete genome sequencing of Absiella argi strain JCM 30884.</title>
        <authorList>
            <person name="Sakamoto M."/>
            <person name="Murakami T."/>
            <person name="Mori H."/>
        </authorList>
    </citation>
    <scope>NUCLEOTIDE SEQUENCE [LARGE SCALE GENOMIC DNA]</scope>
    <source>
        <strain evidence="3">JCM 30884</strain>
    </source>
</reference>
<evidence type="ECO:0000313" key="3">
    <source>
        <dbReference type="Proteomes" id="UP000464754"/>
    </source>
</evidence>
<proteinExistence type="predicted"/>
<dbReference type="AlphaFoldDB" id="A0A6N4THF8"/>
<name>A0A6N4THF8_9FIRM</name>
<dbReference type="Proteomes" id="UP000464754">
    <property type="component" value="Chromosome"/>
</dbReference>
<keyword evidence="1" id="KW-1133">Transmembrane helix</keyword>
<protein>
    <submittedName>
        <fullName evidence="2">Uncharacterized protein</fullName>
    </submittedName>
</protein>
<feature type="transmembrane region" description="Helical" evidence="1">
    <location>
        <begin position="59"/>
        <end position="87"/>
    </location>
</feature>
<keyword evidence="1" id="KW-0472">Membrane</keyword>
<dbReference type="EMBL" id="AP019695">
    <property type="protein sequence ID" value="BBK22021.1"/>
    <property type="molecule type" value="Genomic_DNA"/>
</dbReference>
<accession>A0A6N4THF8</accession>
<evidence type="ECO:0000256" key="1">
    <source>
        <dbReference type="SAM" id="Phobius"/>
    </source>
</evidence>
<gene>
    <name evidence="2" type="ORF">Aargi30884_09240</name>
</gene>